<feature type="signal peptide" evidence="1">
    <location>
        <begin position="1"/>
        <end position="26"/>
    </location>
</feature>
<evidence type="ECO:0000313" key="5">
    <source>
        <dbReference type="Proteomes" id="UP000498980"/>
    </source>
</evidence>
<dbReference type="Gene3D" id="2.80.10.50">
    <property type="match status" value="1"/>
</dbReference>
<evidence type="ECO:0000256" key="1">
    <source>
        <dbReference type="SAM" id="SignalP"/>
    </source>
</evidence>
<dbReference type="RefSeq" id="WP_173314592.1">
    <property type="nucleotide sequence ID" value="NZ_BAAAUE010000012.1"/>
</dbReference>
<evidence type="ECO:0000313" key="6">
    <source>
        <dbReference type="Proteomes" id="UP000530403"/>
    </source>
</evidence>
<dbReference type="AlphaFoldDB" id="A0A7J0C9K3"/>
<dbReference type="Proteomes" id="UP000498980">
    <property type="component" value="Unassembled WGS sequence"/>
</dbReference>
<reference evidence="4 6" key="2">
    <citation type="submission" date="2020-07" db="EMBL/GenBank/DDBJ databases">
        <title>Sequencing the genomes of 1000 actinobacteria strains.</title>
        <authorList>
            <person name="Klenk H.-P."/>
        </authorList>
    </citation>
    <scope>NUCLEOTIDE SEQUENCE [LARGE SCALE GENOMIC DNA]</scope>
    <source>
        <strain evidence="4 6">DSM 41455</strain>
    </source>
</reference>
<feature type="chain" id="PRO_5033910964" description="Ricin B lectin domain-containing protein" evidence="1">
    <location>
        <begin position="27"/>
        <end position="149"/>
    </location>
</feature>
<gene>
    <name evidence="4" type="ORF">HEB29_003215</name>
    <name evidence="3" type="ORF">Sfulv_33940</name>
</gene>
<feature type="domain" description="Ricin B lectin" evidence="2">
    <location>
        <begin position="33"/>
        <end position="145"/>
    </location>
</feature>
<dbReference type="CDD" id="cd23415">
    <property type="entry name" value="beta-trefoil_Ricin_AH"/>
    <property type="match status" value="1"/>
</dbReference>
<dbReference type="SUPFAM" id="SSF50370">
    <property type="entry name" value="Ricin B-like lectins"/>
    <property type="match status" value="1"/>
</dbReference>
<keyword evidence="1" id="KW-0732">Signal</keyword>
<dbReference type="InterPro" id="IPR035992">
    <property type="entry name" value="Ricin_B-like_lectins"/>
</dbReference>
<comment type="caution">
    <text evidence="3">The sequence shown here is derived from an EMBL/GenBank/DDBJ whole genome shotgun (WGS) entry which is preliminary data.</text>
</comment>
<evidence type="ECO:0000313" key="4">
    <source>
        <dbReference type="EMBL" id="NYE42204.1"/>
    </source>
</evidence>
<dbReference type="SMART" id="SM00458">
    <property type="entry name" value="RICIN"/>
    <property type="match status" value="1"/>
</dbReference>
<sequence>MTGAPFRTAVATLTLALLLPAAHAFAAPTPQEDPRFTLRSNQSDRCLGTDGSALAMTGCDGSPGQVWMANDDGQFENVGTGVCLHSDEAGALSVGPCLDIPILTWTPHTHDRVVNAGTGFCLTARDQAVSSSACGSDPSQTWTLTPPAA</sequence>
<dbReference type="PROSITE" id="PS50231">
    <property type="entry name" value="RICIN_B_LECTIN"/>
    <property type="match status" value="1"/>
</dbReference>
<dbReference type="EMBL" id="JACCCF010000001">
    <property type="protein sequence ID" value="NYE42204.1"/>
    <property type="molecule type" value="Genomic_DNA"/>
</dbReference>
<evidence type="ECO:0000259" key="2">
    <source>
        <dbReference type="SMART" id="SM00458"/>
    </source>
</evidence>
<proteinExistence type="predicted"/>
<dbReference type="Proteomes" id="UP000530403">
    <property type="component" value="Unassembled WGS sequence"/>
</dbReference>
<dbReference type="InterPro" id="IPR000772">
    <property type="entry name" value="Ricin_B_lectin"/>
</dbReference>
<dbReference type="EMBL" id="BLWC01000001">
    <property type="protein sequence ID" value="GFM98583.1"/>
    <property type="molecule type" value="Genomic_DNA"/>
</dbReference>
<dbReference type="Pfam" id="PF00652">
    <property type="entry name" value="Ricin_B_lectin"/>
    <property type="match status" value="1"/>
</dbReference>
<reference evidence="3 5" key="1">
    <citation type="submission" date="2020-05" db="EMBL/GenBank/DDBJ databases">
        <title>Whole genome shotgun sequence of Streptomyces fulvorobeus NBRC 15897.</title>
        <authorList>
            <person name="Komaki H."/>
            <person name="Tamura T."/>
        </authorList>
    </citation>
    <scope>NUCLEOTIDE SEQUENCE [LARGE SCALE GENOMIC DNA]</scope>
    <source>
        <strain evidence="3 5">NBRC 15897</strain>
    </source>
</reference>
<organism evidence="3 5">
    <name type="scientific">Streptomyces fulvorobeus</name>
    <dbReference type="NCBI Taxonomy" id="284028"/>
    <lineage>
        <taxon>Bacteria</taxon>
        <taxon>Bacillati</taxon>
        <taxon>Actinomycetota</taxon>
        <taxon>Actinomycetes</taxon>
        <taxon>Kitasatosporales</taxon>
        <taxon>Streptomycetaceae</taxon>
        <taxon>Streptomyces</taxon>
    </lineage>
</organism>
<accession>A0A7J0C9K3</accession>
<keyword evidence="5" id="KW-1185">Reference proteome</keyword>
<name>A0A7J0C9K3_9ACTN</name>
<protein>
    <recommendedName>
        <fullName evidence="2">Ricin B lectin domain-containing protein</fullName>
    </recommendedName>
</protein>
<evidence type="ECO:0000313" key="3">
    <source>
        <dbReference type="EMBL" id="GFM98583.1"/>
    </source>
</evidence>